<dbReference type="FunFam" id="2.60.40.1180:FF:000008">
    <property type="entry name" value="Alpha-galactosidase"/>
    <property type="match status" value="1"/>
</dbReference>
<dbReference type="Gene3D" id="2.40.70.10">
    <property type="entry name" value="Acid Proteases"/>
    <property type="match status" value="1"/>
</dbReference>
<dbReference type="InterPro" id="IPR041373">
    <property type="entry name" value="RT_RNaseH"/>
</dbReference>
<evidence type="ECO:0000256" key="1">
    <source>
        <dbReference type="ARBA" id="ARBA00001255"/>
    </source>
</evidence>
<dbReference type="InterPro" id="IPR013780">
    <property type="entry name" value="Glyco_hydro_b"/>
</dbReference>
<dbReference type="GO" id="GO:0004519">
    <property type="term" value="F:endonuclease activity"/>
    <property type="evidence" value="ECO:0007669"/>
    <property type="project" value="UniProtKB-KW"/>
</dbReference>
<feature type="compositionally biased region" description="Low complexity" evidence="13">
    <location>
        <begin position="119"/>
        <end position="132"/>
    </location>
</feature>
<keyword evidence="12" id="KW-0326">Glycosidase</keyword>
<evidence type="ECO:0000256" key="9">
    <source>
        <dbReference type="ARBA" id="ARBA00022801"/>
    </source>
</evidence>
<evidence type="ECO:0000313" key="15">
    <source>
        <dbReference type="EMBL" id="KAF8389533.1"/>
    </source>
</evidence>
<reference evidence="15 16" key="1">
    <citation type="submission" date="2020-04" db="EMBL/GenBank/DDBJ databases">
        <title>Plant Genome Project.</title>
        <authorList>
            <person name="Zhang R.-G."/>
        </authorList>
    </citation>
    <scope>NUCLEOTIDE SEQUENCE [LARGE SCALE GENOMIC DNA]</scope>
    <source>
        <strain evidence="15">YNK0</strain>
        <tissue evidence="15">Leaf</tissue>
    </source>
</reference>
<dbReference type="InterPro" id="IPR001969">
    <property type="entry name" value="Aspartic_peptidase_AS"/>
</dbReference>
<keyword evidence="5" id="KW-0548">Nucleotidyltransferase</keyword>
<keyword evidence="6" id="KW-0540">Nuclease</keyword>
<evidence type="ECO:0000256" key="8">
    <source>
        <dbReference type="ARBA" id="ARBA00022759"/>
    </source>
</evidence>
<dbReference type="GO" id="GO:0003676">
    <property type="term" value="F:nucleic acid binding"/>
    <property type="evidence" value="ECO:0007669"/>
    <property type="project" value="InterPro"/>
</dbReference>
<protein>
    <recommendedName>
        <fullName evidence="3">alpha-galactosidase</fullName>
        <ecNumber evidence="3">3.2.1.22</ecNumber>
    </recommendedName>
</protein>
<dbReference type="InterPro" id="IPR041588">
    <property type="entry name" value="Integrase_H2C2"/>
</dbReference>
<keyword evidence="9" id="KW-0378">Hydrolase</keyword>
<dbReference type="OMA" id="FTHERPR"/>
<dbReference type="Pfam" id="PF17921">
    <property type="entry name" value="Integrase_H2C2"/>
    <property type="match status" value="1"/>
</dbReference>
<dbReference type="InterPro" id="IPR043502">
    <property type="entry name" value="DNA/RNA_pol_sf"/>
</dbReference>
<dbReference type="SUPFAM" id="SSF56672">
    <property type="entry name" value="DNA/RNA polymerases"/>
    <property type="match status" value="2"/>
</dbReference>
<dbReference type="Pfam" id="PF17801">
    <property type="entry name" value="Melibiase_C"/>
    <property type="match status" value="1"/>
</dbReference>
<dbReference type="Pfam" id="PF08284">
    <property type="entry name" value="RVP_2"/>
    <property type="match status" value="1"/>
</dbReference>
<comment type="caution">
    <text evidence="15">The sequence shown here is derived from an EMBL/GenBank/DDBJ whole genome shotgun (WGS) entry which is preliminary data.</text>
</comment>
<dbReference type="Gene3D" id="3.30.420.10">
    <property type="entry name" value="Ribonuclease H-like superfamily/Ribonuclease H"/>
    <property type="match status" value="1"/>
</dbReference>
<proteinExistence type="inferred from homology"/>
<dbReference type="PANTHER" id="PTHR37984">
    <property type="entry name" value="PROTEIN CBG26694"/>
    <property type="match status" value="1"/>
</dbReference>
<evidence type="ECO:0000313" key="16">
    <source>
        <dbReference type="Proteomes" id="UP000655225"/>
    </source>
</evidence>
<dbReference type="OrthoDB" id="2013610at2759"/>
<dbReference type="InterPro" id="IPR013785">
    <property type="entry name" value="Aldolase_TIM"/>
</dbReference>
<evidence type="ECO:0000256" key="3">
    <source>
        <dbReference type="ARBA" id="ARBA00012755"/>
    </source>
</evidence>
<dbReference type="GO" id="GO:0003964">
    <property type="term" value="F:RNA-directed DNA polymerase activity"/>
    <property type="evidence" value="ECO:0007669"/>
    <property type="project" value="UniProtKB-KW"/>
</dbReference>
<name>A0A835D3X1_TETSI</name>
<evidence type="ECO:0000259" key="14">
    <source>
        <dbReference type="PROSITE" id="PS50994"/>
    </source>
</evidence>
<feature type="domain" description="Integrase catalytic" evidence="14">
    <location>
        <begin position="854"/>
        <end position="966"/>
    </location>
</feature>
<evidence type="ECO:0000256" key="6">
    <source>
        <dbReference type="ARBA" id="ARBA00022722"/>
    </source>
</evidence>
<dbReference type="GO" id="GO:0015074">
    <property type="term" value="P:DNA integration"/>
    <property type="evidence" value="ECO:0007669"/>
    <property type="project" value="InterPro"/>
</dbReference>
<dbReference type="Pfam" id="PF00665">
    <property type="entry name" value="rve"/>
    <property type="match status" value="1"/>
</dbReference>
<dbReference type="Gene3D" id="2.60.40.1180">
    <property type="entry name" value="Golgi alpha-mannosidase II"/>
    <property type="match status" value="1"/>
</dbReference>
<dbReference type="InterPro" id="IPR021109">
    <property type="entry name" value="Peptidase_aspartic_dom_sf"/>
</dbReference>
<keyword evidence="4" id="KW-0808">Transferase</keyword>
<sequence>MFQLCLPVLPPVQIKMMYGHHMLDPVDGMVNPDMLEVGNGGMSTEEYRSHFDRMLPFDPTEVMVTNREIEQEVGNLKEEVREMMASLHRRFDQMASSVQVMQEEIGSMKTRSRHPSPDPSNANPNPDSSNANRGLHNQGETSGSHRLSMYHRSVKIDFPKFDGEDPTAWIYRAEQYFSFSQIPEDAWVQLASFHLEREASQWFQWYEKMRGTPSWPELVEALCVRFGPTQYEDFTGALIRLSQTSTVREYQQQFERLANRTIGLTDSFFTSCFINGLRDDIRHEVKMFKPTNLLRAISLARSQEEKLTAQRKLVRAPVQKPNPIFTNQPSPSQPPIKRLTPLEIKERRDKGLCYNCDEKFHIGHRCTSQRLFLMEGSWSDDYDDIRQEEDEPSNPNSDQPLEISMHAIAGSLAPQTMRVRGTIKRLPITILIDSGSTHNFIDSACVSQAGCPIQTGEDINVMVANGDKLASKGKCTNLTIKFQNMEITTDFFVLPLGGCDVVLGAYWLRTLGPILWDFSRLQMQFTYKGEYCTLKGMKDAQNGVATNHCIEHMIRKRSSGLLVHLFNTSIHMDRHEEPADLQELLTAFTDVFAEPNGLPPNRSKDHRIELLPNSCPVSVRPYRYPHFQKAEIEKIVKDMLCMGLSTYEKEMMAVLHAVQKWRPYLLGRRFTILTDHKSLKYYTEQRITTPAQQKWLTKLLGYDFEIKYRKGTDNSAADALSRRSEELAIAAISTPVFDWIAEIKGDYQRDTKLWELIQSLQNSNEANPLYSWENGILRRMGRVVISATSPRRWEILKELHASPTGGHSGYLKTMKRMARNVYWQGMNKEIKSFVAECDVCQRHKGETVAPPGLLQPLPIPSQIWMDISMDFIVGLPPSQGKTVILVVVDRLSKYAHFTAMSHPYTASSVAHAYVENVFKLHGMPASIVSDRDAVFMSQFWQEFFKMQGTTLKRSTSYHPQTDGQTEAPLLLGCDIRSMDNETFGLLSNKEVINVSQDKLGIQGKKVKKTRDLEVWSGPLSGDRVAVVLWNRGSSKASITADWSDVGLKSSTIVDARNLWTHSTISSVRGQLKATVDAHACRMYVLTPQ</sequence>
<dbReference type="InterPro" id="IPR012337">
    <property type="entry name" value="RNaseH-like_sf"/>
</dbReference>
<dbReference type="SUPFAM" id="SSF51011">
    <property type="entry name" value="Glycosyl hydrolase domain"/>
    <property type="match status" value="1"/>
</dbReference>
<dbReference type="EC" id="3.2.1.22" evidence="3"/>
<dbReference type="Gene3D" id="3.20.20.70">
    <property type="entry name" value="Aldolase class I"/>
    <property type="match status" value="1"/>
</dbReference>
<dbReference type="InterPro" id="IPR036397">
    <property type="entry name" value="RNaseH_sf"/>
</dbReference>
<dbReference type="CDD" id="cd00303">
    <property type="entry name" value="retropepsin_like"/>
    <property type="match status" value="1"/>
</dbReference>
<keyword evidence="11" id="KW-1015">Disulfide bond</keyword>
<evidence type="ECO:0000256" key="13">
    <source>
        <dbReference type="SAM" id="MobiDB-lite"/>
    </source>
</evidence>
<dbReference type="Proteomes" id="UP000655225">
    <property type="component" value="Unassembled WGS sequence"/>
</dbReference>
<comment type="catalytic activity">
    <reaction evidence="1">
        <text>Hydrolysis of terminal, non-reducing alpha-D-galactose residues in alpha-D-galactosides, including galactose oligosaccharides, galactomannans and galactolipids.</text>
        <dbReference type="EC" id="3.2.1.22"/>
    </reaction>
</comment>
<comment type="similarity">
    <text evidence="2">Belongs to the glycosyl hydrolase 27 family.</text>
</comment>
<dbReference type="SUPFAM" id="SSF50630">
    <property type="entry name" value="Acid proteases"/>
    <property type="match status" value="1"/>
</dbReference>
<evidence type="ECO:0000256" key="7">
    <source>
        <dbReference type="ARBA" id="ARBA00022729"/>
    </source>
</evidence>
<dbReference type="PANTHER" id="PTHR37984:SF5">
    <property type="entry name" value="PROTEIN NYNRIN-LIKE"/>
    <property type="match status" value="1"/>
</dbReference>
<keyword evidence="7" id="KW-0732">Signal</keyword>
<organism evidence="15 16">
    <name type="scientific">Tetracentron sinense</name>
    <name type="common">Spur-leaf</name>
    <dbReference type="NCBI Taxonomy" id="13715"/>
    <lineage>
        <taxon>Eukaryota</taxon>
        <taxon>Viridiplantae</taxon>
        <taxon>Streptophyta</taxon>
        <taxon>Embryophyta</taxon>
        <taxon>Tracheophyta</taxon>
        <taxon>Spermatophyta</taxon>
        <taxon>Magnoliopsida</taxon>
        <taxon>Trochodendrales</taxon>
        <taxon>Trochodendraceae</taxon>
        <taxon>Tetracentron</taxon>
    </lineage>
</organism>
<evidence type="ECO:0000256" key="12">
    <source>
        <dbReference type="ARBA" id="ARBA00023295"/>
    </source>
</evidence>
<dbReference type="InterPro" id="IPR050951">
    <property type="entry name" value="Retrovirus_Pol_polyprotein"/>
</dbReference>
<evidence type="ECO:0000256" key="10">
    <source>
        <dbReference type="ARBA" id="ARBA00022918"/>
    </source>
</evidence>
<dbReference type="Pfam" id="PF17917">
    <property type="entry name" value="RT_RNaseH"/>
    <property type="match status" value="1"/>
</dbReference>
<keyword evidence="10" id="KW-0695">RNA-directed DNA polymerase</keyword>
<dbReference type="InterPro" id="IPR001584">
    <property type="entry name" value="Integrase_cat-core"/>
</dbReference>
<accession>A0A835D3X1</accession>
<dbReference type="PROSITE" id="PS50994">
    <property type="entry name" value="INTEGRASE"/>
    <property type="match status" value="1"/>
</dbReference>
<keyword evidence="16" id="KW-1185">Reference proteome</keyword>
<dbReference type="InterPro" id="IPR005162">
    <property type="entry name" value="Retrotrans_gag_dom"/>
</dbReference>
<dbReference type="GO" id="GO:0004557">
    <property type="term" value="F:alpha-galactosidase activity"/>
    <property type="evidence" value="ECO:0007669"/>
    <property type="project" value="UniProtKB-EC"/>
</dbReference>
<dbReference type="CDD" id="cd09274">
    <property type="entry name" value="RNase_HI_RT_Ty3"/>
    <property type="match status" value="1"/>
</dbReference>
<dbReference type="EMBL" id="JABCRI010000018">
    <property type="protein sequence ID" value="KAF8389533.1"/>
    <property type="molecule type" value="Genomic_DNA"/>
</dbReference>
<feature type="region of interest" description="Disordered" evidence="13">
    <location>
        <begin position="98"/>
        <end position="146"/>
    </location>
</feature>
<evidence type="ECO:0000256" key="11">
    <source>
        <dbReference type="ARBA" id="ARBA00023157"/>
    </source>
</evidence>
<dbReference type="AlphaFoldDB" id="A0A835D3X1"/>
<dbReference type="InterPro" id="IPR041233">
    <property type="entry name" value="Melibiase_C"/>
</dbReference>
<evidence type="ECO:0000256" key="5">
    <source>
        <dbReference type="ARBA" id="ARBA00022695"/>
    </source>
</evidence>
<dbReference type="Gene3D" id="1.10.340.70">
    <property type="match status" value="1"/>
</dbReference>
<gene>
    <name evidence="15" type="ORF">HHK36_024048</name>
</gene>
<dbReference type="SUPFAM" id="SSF53098">
    <property type="entry name" value="Ribonuclease H-like"/>
    <property type="match status" value="1"/>
</dbReference>
<keyword evidence="8" id="KW-0255">Endonuclease</keyword>
<dbReference type="GO" id="GO:0006508">
    <property type="term" value="P:proteolysis"/>
    <property type="evidence" value="ECO:0007669"/>
    <property type="project" value="InterPro"/>
</dbReference>
<dbReference type="FunFam" id="1.10.340.70:FF:000001">
    <property type="entry name" value="Retrovirus-related Pol polyprotein from transposon gypsy-like Protein"/>
    <property type="match status" value="1"/>
</dbReference>
<evidence type="ECO:0000256" key="4">
    <source>
        <dbReference type="ARBA" id="ARBA00022679"/>
    </source>
</evidence>
<dbReference type="PROSITE" id="PS00141">
    <property type="entry name" value="ASP_PROTEASE"/>
    <property type="match status" value="1"/>
</dbReference>
<dbReference type="GO" id="GO:0004190">
    <property type="term" value="F:aspartic-type endopeptidase activity"/>
    <property type="evidence" value="ECO:0007669"/>
    <property type="project" value="InterPro"/>
</dbReference>
<evidence type="ECO:0000256" key="2">
    <source>
        <dbReference type="ARBA" id="ARBA00009743"/>
    </source>
</evidence>
<dbReference type="Pfam" id="PF03732">
    <property type="entry name" value="Retrotrans_gag"/>
    <property type="match status" value="1"/>
</dbReference>